<organism evidence="3 4">
    <name type="scientific">Streptomyces ehimensis</name>
    <dbReference type="NCBI Taxonomy" id="68195"/>
    <lineage>
        <taxon>Bacteria</taxon>
        <taxon>Bacillati</taxon>
        <taxon>Actinomycetota</taxon>
        <taxon>Actinomycetes</taxon>
        <taxon>Kitasatosporales</taxon>
        <taxon>Streptomycetaceae</taxon>
        <taxon>Streptomyces</taxon>
    </lineage>
</organism>
<sequence length="170" mass="17529">MPTALSPALAELHLAELAEANRPAQQPLLTRIAELLATSPKVTYLLVRGSFALGTADRFSDVDFLVGVHDGDLAAFATALDDLMTVAATVAATEAQAAWAATGEEAASAARVAAARRVEPAAVRRAVEAPVRDRAPSTSTPEVAAAVMSAAREDRAATATTTPSTSPRPR</sequence>
<name>A0ABV9BV67_9ACTN</name>
<evidence type="ECO:0000256" key="1">
    <source>
        <dbReference type="SAM" id="MobiDB-lite"/>
    </source>
</evidence>
<dbReference type="InterPro" id="IPR002934">
    <property type="entry name" value="Polymerase_NTP_transf_dom"/>
</dbReference>
<dbReference type="InterPro" id="IPR043519">
    <property type="entry name" value="NT_sf"/>
</dbReference>
<feature type="region of interest" description="Disordered" evidence="1">
    <location>
        <begin position="129"/>
        <end position="170"/>
    </location>
</feature>
<gene>
    <name evidence="3" type="ORF">ACFPEN_34555</name>
</gene>
<dbReference type="SUPFAM" id="SSF81301">
    <property type="entry name" value="Nucleotidyltransferase"/>
    <property type="match status" value="1"/>
</dbReference>
<proteinExistence type="predicted"/>
<dbReference type="Gene3D" id="3.30.460.10">
    <property type="entry name" value="Beta Polymerase, domain 2"/>
    <property type="match status" value="1"/>
</dbReference>
<protein>
    <submittedName>
        <fullName evidence="3">Nucleotidyltransferase domain-containing protein</fullName>
    </submittedName>
</protein>
<feature type="compositionally biased region" description="Low complexity" evidence="1">
    <location>
        <begin position="157"/>
        <end position="170"/>
    </location>
</feature>
<dbReference type="EMBL" id="JBHSFS010000029">
    <property type="protein sequence ID" value="MFC4517989.1"/>
    <property type="molecule type" value="Genomic_DNA"/>
</dbReference>
<evidence type="ECO:0000259" key="2">
    <source>
        <dbReference type="Pfam" id="PF01909"/>
    </source>
</evidence>
<reference evidence="4" key="1">
    <citation type="journal article" date="2019" name="Int. J. Syst. Evol. Microbiol.">
        <title>The Global Catalogue of Microorganisms (GCM) 10K type strain sequencing project: providing services to taxonomists for standard genome sequencing and annotation.</title>
        <authorList>
            <consortium name="The Broad Institute Genomics Platform"/>
            <consortium name="The Broad Institute Genome Sequencing Center for Infectious Disease"/>
            <person name="Wu L."/>
            <person name="Ma J."/>
        </authorList>
    </citation>
    <scope>NUCLEOTIDE SEQUENCE [LARGE SCALE GENOMIC DNA]</scope>
    <source>
        <strain evidence="4">CECT 8064</strain>
    </source>
</reference>
<evidence type="ECO:0000313" key="4">
    <source>
        <dbReference type="Proteomes" id="UP001595990"/>
    </source>
</evidence>
<dbReference type="RefSeq" id="WP_417924388.1">
    <property type="nucleotide sequence ID" value="NZ_JBHSFS010000029.1"/>
</dbReference>
<dbReference type="Proteomes" id="UP001595990">
    <property type="component" value="Unassembled WGS sequence"/>
</dbReference>
<evidence type="ECO:0000313" key="3">
    <source>
        <dbReference type="EMBL" id="MFC4517989.1"/>
    </source>
</evidence>
<dbReference type="Pfam" id="PF01909">
    <property type="entry name" value="NTP_transf_2"/>
    <property type="match status" value="1"/>
</dbReference>
<comment type="caution">
    <text evidence="3">The sequence shown here is derived from an EMBL/GenBank/DDBJ whole genome shotgun (WGS) entry which is preliminary data.</text>
</comment>
<accession>A0ABV9BV67</accession>
<keyword evidence="4" id="KW-1185">Reference proteome</keyword>
<feature type="domain" description="Polymerase nucleotidyl transferase" evidence="2">
    <location>
        <begin position="34"/>
        <end position="67"/>
    </location>
</feature>